<sequence length="330" mass="38714">MRNHYTWLSSVHRAMANYLSFNHQSFAAVRTSATCRSGAIFALGLIGIVLLVISSRSTMGHHNDQQNNGHWLELETLHHNTYPRIIHQVWLGFDRQDPPDSWRNGTNETIRNNPDFTYHLWSKDDVINLLTSHYPWFLPIYHSYPYNIERADAARYFIILHYGGIYLDMDEVSVVSISDIINDNKLQRYQCFLPQGTPNGITNYVIMCKRNSPFMRYLTSQLAMSKGWYGIPYATVMWSTGPRFISRVYDSYGEKDSLFIMPGSEVSKNFRCLFGQSWFRIDGIIIHVIVYPFIRMGLSWSYMFVIVTFIVLLIVRCFWKRWKRTEKLPT</sequence>
<evidence type="ECO:0000313" key="4">
    <source>
        <dbReference type="Proteomes" id="UP001208570"/>
    </source>
</evidence>
<organism evidence="3 4">
    <name type="scientific">Paralvinella palmiformis</name>
    <dbReference type="NCBI Taxonomy" id="53620"/>
    <lineage>
        <taxon>Eukaryota</taxon>
        <taxon>Metazoa</taxon>
        <taxon>Spiralia</taxon>
        <taxon>Lophotrochozoa</taxon>
        <taxon>Annelida</taxon>
        <taxon>Polychaeta</taxon>
        <taxon>Sedentaria</taxon>
        <taxon>Canalipalpata</taxon>
        <taxon>Terebellida</taxon>
        <taxon>Terebelliformia</taxon>
        <taxon>Alvinellidae</taxon>
        <taxon>Paralvinella</taxon>
    </lineage>
</organism>
<evidence type="ECO:0008006" key="5">
    <source>
        <dbReference type="Google" id="ProtNLM"/>
    </source>
</evidence>
<dbReference type="SUPFAM" id="SSF53448">
    <property type="entry name" value="Nucleotide-diphospho-sugar transferases"/>
    <property type="match status" value="1"/>
</dbReference>
<dbReference type="GO" id="GO:0051999">
    <property type="term" value="P:mannosyl-inositol phosphorylceramide biosynthetic process"/>
    <property type="evidence" value="ECO:0007669"/>
    <property type="project" value="TreeGrafter"/>
</dbReference>
<keyword evidence="4" id="KW-1185">Reference proteome</keyword>
<keyword evidence="1" id="KW-0808">Transferase</keyword>
<dbReference type="AlphaFoldDB" id="A0AAD9J7X9"/>
<keyword evidence="2" id="KW-1133">Transmembrane helix</keyword>
<name>A0AAD9J7X9_9ANNE</name>
<dbReference type="PANTHER" id="PTHR32385:SF15">
    <property type="entry name" value="INOSITOL PHOSPHOCERAMIDE MANNOSYLTRANSFERASE 1"/>
    <property type="match status" value="1"/>
</dbReference>
<dbReference type="Pfam" id="PF04488">
    <property type="entry name" value="Gly_transf_sug"/>
    <property type="match status" value="1"/>
</dbReference>
<dbReference type="InterPro" id="IPR007577">
    <property type="entry name" value="GlycoTrfase_DXD_sugar-bd_CS"/>
</dbReference>
<dbReference type="GO" id="GO:0016020">
    <property type="term" value="C:membrane"/>
    <property type="evidence" value="ECO:0007669"/>
    <property type="project" value="GOC"/>
</dbReference>
<keyword evidence="2" id="KW-0472">Membrane</keyword>
<dbReference type="Proteomes" id="UP001208570">
    <property type="component" value="Unassembled WGS sequence"/>
</dbReference>
<dbReference type="EMBL" id="JAODUP010000536">
    <property type="protein sequence ID" value="KAK2147778.1"/>
    <property type="molecule type" value="Genomic_DNA"/>
</dbReference>
<keyword evidence="2" id="KW-0812">Transmembrane</keyword>
<dbReference type="InterPro" id="IPR029044">
    <property type="entry name" value="Nucleotide-diphossugar_trans"/>
</dbReference>
<feature type="transmembrane region" description="Helical" evidence="2">
    <location>
        <begin position="300"/>
        <end position="319"/>
    </location>
</feature>
<protein>
    <recommendedName>
        <fullName evidence="5">Mannosyl phosphorylinositol ceramide synthase SUR1</fullName>
    </recommendedName>
</protein>
<evidence type="ECO:0000313" key="3">
    <source>
        <dbReference type="EMBL" id="KAK2147778.1"/>
    </source>
</evidence>
<dbReference type="InterPro" id="IPR051706">
    <property type="entry name" value="Glycosyltransferase_domain"/>
</dbReference>
<comment type="caution">
    <text evidence="3">The sequence shown here is derived from an EMBL/GenBank/DDBJ whole genome shotgun (WGS) entry which is preliminary data.</text>
</comment>
<dbReference type="PANTHER" id="PTHR32385">
    <property type="entry name" value="MANNOSYL PHOSPHORYLINOSITOL CERAMIDE SYNTHASE"/>
    <property type="match status" value="1"/>
</dbReference>
<proteinExistence type="predicted"/>
<dbReference type="GO" id="GO:0000030">
    <property type="term" value="F:mannosyltransferase activity"/>
    <property type="evidence" value="ECO:0007669"/>
    <property type="project" value="TreeGrafter"/>
</dbReference>
<reference evidence="3" key="1">
    <citation type="journal article" date="2023" name="Mol. Biol. Evol.">
        <title>Third-Generation Sequencing Reveals the Adaptive Role of the Epigenome in Three Deep-Sea Polychaetes.</title>
        <authorList>
            <person name="Perez M."/>
            <person name="Aroh O."/>
            <person name="Sun Y."/>
            <person name="Lan Y."/>
            <person name="Juniper S.K."/>
            <person name="Young C.R."/>
            <person name="Angers B."/>
            <person name="Qian P.Y."/>
        </authorList>
    </citation>
    <scope>NUCLEOTIDE SEQUENCE</scope>
    <source>
        <strain evidence="3">P08H-3</strain>
    </source>
</reference>
<feature type="transmembrane region" description="Helical" evidence="2">
    <location>
        <begin position="36"/>
        <end position="53"/>
    </location>
</feature>
<evidence type="ECO:0000256" key="1">
    <source>
        <dbReference type="ARBA" id="ARBA00022679"/>
    </source>
</evidence>
<accession>A0AAD9J7X9</accession>
<evidence type="ECO:0000256" key="2">
    <source>
        <dbReference type="SAM" id="Phobius"/>
    </source>
</evidence>
<dbReference type="Gene3D" id="3.90.550.20">
    <property type="match status" value="1"/>
</dbReference>
<gene>
    <name evidence="3" type="ORF">LSH36_536g02011</name>
</gene>